<name>A0ACC0NBS4_RHOML</name>
<sequence>MTQVSVGDNVIDISFSAIFDSGTSFTYLNDPALCCLAVQFPSPRKQHPSDYRIPFAYCYDLMSIRVNCYLVFMNLF</sequence>
<reference evidence="1" key="1">
    <citation type="submission" date="2022-02" db="EMBL/GenBank/DDBJ databases">
        <title>Plant Genome Project.</title>
        <authorList>
            <person name="Zhang R.-G."/>
        </authorList>
    </citation>
    <scope>NUCLEOTIDE SEQUENCE</scope>
    <source>
        <strain evidence="1">AT1</strain>
    </source>
</reference>
<evidence type="ECO:0000313" key="2">
    <source>
        <dbReference type="Proteomes" id="UP001062846"/>
    </source>
</evidence>
<protein>
    <submittedName>
        <fullName evidence="1">Uncharacterized protein</fullName>
    </submittedName>
</protein>
<accession>A0ACC0NBS4</accession>
<comment type="caution">
    <text evidence="1">The sequence shown here is derived from an EMBL/GenBank/DDBJ whole genome shotgun (WGS) entry which is preliminary data.</text>
</comment>
<keyword evidence="2" id="KW-1185">Reference proteome</keyword>
<dbReference type="Proteomes" id="UP001062846">
    <property type="component" value="Chromosome 6"/>
</dbReference>
<evidence type="ECO:0000313" key="1">
    <source>
        <dbReference type="EMBL" id="KAI8549968.1"/>
    </source>
</evidence>
<proteinExistence type="predicted"/>
<dbReference type="EMBL" id="CM046393">
    <property type="protein sequence ID" value="KAI8549968.1"/>
    <property type="molecule type" value="Genomic_DNA"/>
</dbReference>
<gene>
    <name evidence="1" type="ORF">RHMOL_Rhmol06G0066900</name>
</gene>
<organism evidence="1 2">
    <name type="scientific">Rhododendron molle</name>
    <name type="common">Chinese azalea</name>
    <name type="synonym">Azalea mollis</name>
    <dbReference type="NCBI Taxonomy" id="49168"/>
    <lineage>
        <taxon>Eukaryota</taxon>
        <taxon>Viridiplantae</taxon>
        <taxon>Streptophyta</taxon>
        <taxon>Embryophyta</taxon>
        <taxon>Tracheophyta</taxon>
        <taxon>Spermatophyta</taxon>
        <taxon>Magnoliopsida</taxon>
        <taxon>eudicotyledons</taxon>
        <taxon>Gunneridae</taxon>
        <taxon>Pentapetalae</taxon>
        <taxon>asterids</taxon>
        <taxon>Ericales</taxon>
        <taxon>Ericaceae</taxon>
        <taxon>Ericoideae</taxon>
        <taxon>Rhodoreae</taxon>
        <taxon>Rhododendron</taxon>
    </lineage>
</organism>